<dbReference type="GeneID" id="300581658"/>
<evidence type="ECO:0000313" key="1">
    <source>
        <dbReference type="EMBL" id="TFA98150.1"/>
    </source>
</evidence>
<dbReference type="Proteomes" id="UP001642720">
    <property type="component" value="Unassembled WGS sequence"/>
</dbReference>
<proteinExistence type="predicted"/>
<sequence>MAIYGHTSFVDFGKGRSLCGPGSPLDSKYGTAKTQPQIVEFKCKDSNAGHQRALSLGPLP</sequence>
<dbReference type="RefSeq" id="XP_073554352.1">
    <property type="nucleotide sequence ID" value="XM_073707208.1"/>
</dbReference>
<dbReference type="EMBL" id="PPTA01000023">
    <property type="protein sequence ID" value="TFA98150.1"/>
    <property type="molecule type" value="Genomic_DNA"/>
</dbReference>
<evidence type="ECO:0000313" key="2">
    <source>
        <dbReference type="Proteomes" id="UP001642720"/>
    </source>
</evidence>
<name>A0ABY2GRB2_9HYPO</name>
<comment type="caution">
    <text evidence="1">The sequence shown here is derived from an EMBL/GenBank/DDBJ whole genome shotgun (WGS) entry which is preliminary data.</text>
</comment>
<accession>A0ABY2GRB2</accession>
<keyword evidence="2" id="KW-1185">Reference proteome</keyword>
<reference evidence="1 2" key="1">
    <citation type="submission" date="2018-01" db="EMBL/GenBank/DDBJ databases">
        <title>Genome characterization of the sugarcane-associated fungus Trichoderma ghanense CCMA-1212 and their application in lignocelulose bioconversion.</title>
        <authorList>
            <person name="Steindorff A.S."/>
            <person name="Mendes T.D."/>
            <person name="Vilela E.S.D."/>
            <person name="Rodrigues D.S."/>
            <person name="Formighieri E.F."/>
            <person name="Melo I.S."/>
            <person name="Favaro L.C.L."/>
        </authorList>
    </citation>
    <scope>NUCLEOTIDE SEQUENCE [LARGE SCALE GENOMIC DNA]</scope>
    <source>
        <strain evidence="1 2">CCMA-1212</strain>
    </source>
</reference>
<protein>
    <submittedName>
        <fullName evidence="1">Uncharacterized protein</fullName>
    </submittedName>
</protein>
<organism evidence="1 2">
    <name type="scientific">Trichoderma ghanense</name>
    <dbReference type="NCBI Taxonomy" id="65468"/>
    <lineage>
        <taxon>Eukaryota</taxon>
        <taxon>Fungi</taxon>
        <taxon>Dikarya</taxon>
        <taxon>Ascomycota</taxon>
        <taxon>Pezizomycotina</taxon>
        <taxon>Sordariomycetes</taxon>
        <taxon>Hypocreomycetidae</taxon>
        <taxon>Hypocreales</taxon>
        <taxon>Hypocreaceae</taxon>
        <taxon>Trichoderma</taxon>
    </lineage>
</organism>
<gene>
    <name evidence="1" type="ORF">CCMA1212_010155</name>
</gene>